<dbReference type="Gene3D" id="1.20.58.2220">
    <property type="entry name" value="Formin, FH2 domain"/>
    <property type="match status" value="1"/>
</dbReference>
<feature type="region of interest" description="Disordered" evidence="2">
    <location>
        <begin position="194"/>
        <end position="213"/>
    </location>
</feature>
<evidence type="ECO:0000256" key="2">
    <source>
        <dbReference type="SAM" id="MobiDB-lite"/>
    </source>
</evidence>
<keyword evidence="5" id="KW-1185">Reference proteome</keyword>
<evidence type="ECO:0000313" key="4">
    <source>
        <dbReference type="EMBL" id="CAK0896146.1"/>
    </source>
</evidence>
<dbReference type="Pfam" id="PF02181">
    <property type="entry name" value="FH2"/>
    <property type="match status" value="1"/>
</dbReference>
<sequence>MARDGAECAPMRSAAQRAAGRQWAKWSADNAVRRLSGELGRTRARLEAAEQALGAVIGDDEVAHRPQAMLPALQATLGGWTPSWLERLRRNVALHAEAQGMDIVAASAAELRSAQRGPRLERRAAADGALRADAPPFVPLGPIGASAPGGGVPHTPHDANQLLADLIAYAAPMQEALLGEGCQHAQTDGIDAELEAADGGSGGPQLGGPQGAAAARARDLAELHDAFVEEVFVSANEAFGVQDDLNQLMAGLAAELGGEAVSRYAAAAEPGPGTGGFSPPQSQSQGRGEFEKPHDAEPIGLSEAAGGEVLPQASEGTNSSVVAAEAVAEQDACADLSADDLRGRHSEPSPTAPEKASGQWRSASDELRGATSALLVDLEAQLAAVWARGMARDGAECAPMRSAAQRAAGRQWAKWSADNAVRRLSGELGRTRARLEAAEQALGAVIGDDEVAHRLQAMPPALQATLGGWTPSWLERLRRNVALHAEAQGMDIAAASAAELRSAQRGPRLERRAAADGALRADAPPFAPLGPIGASAPGGGVPHTPRDANQLLADLIAYAAPMQEALLGEGCQRAQTDGIDAELEAADGGSGGPQLGGPQGAAAARARELAELHDAFVEEVFVSANEAFGVQDDLNQLMAGLAAELGGEAVSRYAAAAEPGPGTGGFSPPQSQSQGRGEFEKPHDAEVNAAGIAELDALYAAAGGTALVHGSGARARGGFAQEAALSGGTAGTSEPIGLSEAAGGEVLPQASEGTNSSVVAAEAVAEQDACADLSADDLRGRHSEPSPTAPEKASGQWRSASDELRGATSALLMDLEAQLAAARARGLQRQLADADRRRLEAEEAIDTLVGDAEVGARIRCLLPALAALVAGRAPTWLQKLRRNVALHAAAPGARILVAKAAELRAAQRGPRLERAAVATGASDGVDDVDTDESGWAEALATRGASGALETQDPWAGGGLPFHARVFHVAELEPRLLAQADALAAERAPRPGLGGRAEAFVQGLAAGWRLAEGASESLGPERLEATEQYDAHFSKQAAAAHGPSADLEELFACFEEMLEVGASVSSASQADVQLIRHPSKLSGTACEAVQLFDPIEEPESGEAEPEGKQAEAVHDAAVPNVQDLERARLERALEAQVLSFESLESERASPRRLDPQREAARAALAALEHARRQGLHSLRDFQPSQIREAILSLDEKVLSPETTDLLLTTEPRTHEPTVLPTLEEIEVAKQYRESGQPIAQLDDASKFLMAVHNIPLLHDRLLLHQFRASFDGRAGAIRRQLDTVADAMRQVRDSKRFPEILRLVLKIGNKLNDGTARGGASGFRMESLKGVSQVKQVEAKDSSAAAAAGQAP</sequence>
<name>A0ABN9XDH1_9DINO</name>
<dbReference type="PROSITE" id="PS51444">
    <property type="entry name" value="FH2"/>
    <property type="match status" value="1"/>
</dbReference>
<dbReference type="InterPro" id="IPR042201">
    <property type="entry name" value="FH2_Formin_sf"/>
</dbReference>
<evidence type="ECO:0000259" key="3">
    <source>
        <dbReference type="PROSITE" id="PS51444"/>
    </source>
</evidence>
<feature type="region of interest" description="Disordered" evidence="2">
    <location>
        <begin position="777"/>
        <end position="800"/>
    </location>
</feature>
<comment type="caution">
    <text evidence="4">The sequence shown here is derived from an EMBL/GenBank/DDBJ whole genome shotgun (WGS) entry which is preliminary data.</text>
</comment>
<dbReference type="Proteomes" id="UP001189429">
    <property type="component" value="Unassembled WGS sequence"/>
</dbReference>
<feature type="region of interest" description="Disordered" evidence="2">
    <location>
        <begin position="267"/>
        <end position="299"/>
    </location>
</feature>
<evidence type="ECO:0000313" key="5">
    <source>
        <dbReference type="Proteomes" id="UP001189429"/>
    </source>
</evidence>
<dbReference type="InterPro" id="IPR015425">
    <property type="entry name" value="FH2_Formin"/>
</dbReference>
<keyword evidence="1" id="KW-0175">Coiled coil</keyword>
<dbReference type="EMBL" id="CAUYUJ010020148">
    <property type="protein sequence ID" value="CAK0896146.1"/>
    <property type="molecule type" value="Genomic_DNA"/>
</dbReference>
<feature type="region of interest" description="Disordered" evidence="2">
    <location>
        <begin position="656"/>
        <end position="682"/>
    </location>
</feature>
<dbReference type="PANTHER" id="PTHR45920:SF7">
    <property type="entry name" value="FORMIN-G"/>
    <property type="match status" value="1"/>
</dbReference>
<protein>
    <recommendedName>
        <fullName evidence="3">FH2 domain-containing protein</fullName>
    </recommendedName>
</protein>
<feature type="domain" description="FH2" evidence="3">
    <location>
        <begin position="1099"/>
        <end position="1351"/>
    </location>
</feature>
<proteinExistence type="predicted"/>
<feature type="compositionally biased region" description="Basic and acidic residues" evidence="2">
    <location>
        <begin position="288"/>
        <end position="297"/>
    </location>
</feature>
<feature type="compositionally biased region" description="Gly residues" evidence="2">
    <location>
        <begin position="199"/>
        <end position="210"/>
    </location>
</feature>
<dbReference type="SUPFAM" id="SSF101447">
    <property type="entry name" value="Formin homology 2 domain (FH2 domain)"/>
    <property type="match status" value="1"/>
</dbReference>
<reference evidence="4" key="1">
    <citation type="submission" date="2023-10" db="EMBL/GenBank/DDBJ databases">
        <authorList>
            <person name="Chen Y."/>
            <person name="Shah S."/>
            <person name="Dougan E. K."/>
            <person name="Thang M."/>
            <person name="Chan C."/>
        </authorList>
    </citation>
    <scope>NUCLEOTIDE SEQUENCE [LARGE SCALE GENOMIC DNA]</scope>
</reference>
<gene>
    <name evidence="4" type="ORF">PCOR1329_LOCUS74692</name>
</gene>
<dbReference type="PANTHER" id="PTHR45920">
    <property type="entry name" value="FORMIN HOMOLOGY 2 DOMAIN CONTAINING, ISOFORM I"/>
    <property type="match status" value="1"/>
</dbReference>
<evidence type="ECO:0000256" key="1">
    <source>
        <dbReference type="SAM" id="Coils"/>
    </source>
</evidence>
<accession>A0ABN9XDH1</accession>
<organism evidence="4 5">
    <name type="scientific">Prorocentrum cordatum</name>
    <dbReference type="NCBI Taxonomy" id="2364126"/>
    <lineage>
        <taxon>Eukaryota</taxon>
        <taxon>Sar</taxon>
        <taxon>Alveolata</taxon>
        <taxon>Dinophyceae</taxon>
        <taxon>Prorocentrales</taxon>
        <taxon>Prorocentraceae</taxon>
        <taxon>Prorocentrum</taxon>
    </lineage>
</organism>
<feature type="non-terminal residue" evidence="4">
    <location>
        <position position="1351"/>
    </location>
</feature>
<feature type="region of interest" description="Disordered" evidence="2">
    <location>
        <begin position="340"/>
        <end position="361"/>
    </location>
</feature>
<feature type="coiled-coil region" evidence="1">
    <location>
        <begin position="817"/>
        <end position="844"/>
    </location>
</feature>